<dbReference type="AlphaFoldDB" id="A0A1L9PSS3"/>
<gene>
    <name evidence="3" type="ORF">ASPVEDRAFT_797457</name>
</gene>
<accession>A0A1L9PSS3</accession>
<keyword evidence="4" id="KW-1185">Reference proteome</keyword>
<feature type="signal peptide" evidence="2">
    <location>
        <begin position="1"/>
        <end position="17"/>
    </location>
</feature>
<dbReference type="Proteomes" id="UP000184073">
    <property type="component" value="Unassembled WGS sequence"/>
</dbReference>
<name>A0A1L9PSS3_ASPVE</name>
<sequence>MLHSLFLFIPSLQTLKAFSRLRQYGDHSGPSPGPSRYGVIGWPELKLEELPQTRPSRVVAGPGQRDSRRHDIENRKRTPKR</sequence>
<evidence type="ECO:0000313" key="3">
    <source>
        <dbReference type="EMBL" id="OJJ04561.1"/>
    </source>
</evidence>
<dbReference type="RefSeq" id="XP_040670323.1">
    <property type="nucleotide sequence ID" value="XM_040816753.1"/>
</dbReference>
<feature type="region of interest" description="Disordered" evidence="1">
    <location>
        <begin position="51"/>
        <end position="81"/>
    </location>
</feature>
<dbReference type="GeneID" id="63732264"/>
<reference evidence="4" key="1">
    <citation type="journal article" date="2017" name="Genome Biol.">
        <title>Comparative genomics reveals high biological diversity and specific adaptations in the industrially and medically important fungal genus Aspergillus.</title>
        <authorList>
            <person name="de Vries R.P."/>
            <person name="Riley R."/>
            <person name="Wiebenga A."/>
            <person name="Aguilar-Osorio G."/>
            <person name="Amillis S."/>
            <person name="Uchima C.A."/>
            <person name="Anderluh G."/>
            <person name="Asadollahi M."/>
            <person name="Askin M."/>
            <person name="Barry K."/>
            <person name="Battaglia E."/>
            <person name="Bayram O."/>
            <person name="Benocci T."/>
            <person name="Braus-Stromeyer S.A."/>
            <person name="Caldana C."/>
            <person name="Canovas D."/>
            <person name="Cerqueira G.C."/>
            <person name="Chen F."/>
            <person name="Chen W."/>
            <person name="Choi C."/>
            <person name="Clum A."/>
            <person name="Dos Santos R.A."/>
            <person name="Damasio A.R."/>
            <person name="Diallinas G."/>
            <person name="Emri T."/>
            <person name="Fekete E."/>
            <person name="Flipphi M."/>
            <person name="Freyberg S."/>
            <person name="Gallo A."/>
            <person name="Gournas C."/>
            <person name="Habgood R."/>
            <person name="Hainaut M."/>
            <person name="Harispe M.L."/>
            <person name="Henrissat B."/>
            <person name="Hilden K.S."/>
            <person name="Hope R."/>
            <person name="Hossain A."/>
            <person name="Karabika E."/>
            <person name="Karaffa L."/>
            <person name="Karanyi Z."/>
            <person name="Krasevec N."/>
            <person name="Kuo A."/>
            <person name="Kusch H."/>
            <person name="LaButti K."/>
            <person name="Lagendijk E.L."/>
            <person name="Lapidus A."/>
            <person name="Levasseur A."/>
            <person name="Lindquist E."/>
            <person name="Lipzen A."/>
            <person name="Logrieco A.F."/>
            <person name="MacCabe A."/>
            <person name="Maekelae M.R."/>
            <person name="Malavazi I."/>
            <person name="Melin P."/>
            <person name="Meyer V."/>
            <person name="Mielnichuk N."/>
            <person name="Miskei M."/>
            <person name="Molnar A.P."/>
            <person name="Mule G."/>
            <person name="Ngan C.Y."/>
            <person name="Orejas M."/>
            <person name="Orosz E."/>
            <person name="Ouedraogo J.P."/>
            <person name="Overkamp K.M."/>
            <person name="Park H.-S."/>
            <person name="Perrone G."/>
            <person name="Piumi F."/>
            <person name="Punt P.J."/>
            <person name="Ram A.F."/>
            <person name="Ramon A."/>
            <person name="Rauscher S."/>
            <person name="Record E."/>
            <person name="Riano-Pachon D.M."/>
            <person name="Robert V."/>
            <person name="Roehrig J."/>
            <person name="Ruller R."/>
            <person name="Salamov A."/>
            <person name="Salih N.S."/>
            <person name="Samson R.A."/>
            <person name="Sandor E."/>
            <person name="Sanguinetti M."/>
            <person name="Schuetze T."/>
            <person name="Sepcic K."/>
            <person name="Shelest E."/>
            <person name="Sherlock G."/>
            <person name="Sophianopoulou V."/>
            <person name="Squina F.M."/>
            <person name="Sun H."/>
            <person name="Susca A."/>
            <person name="Todd R.B."/>
            <person name="Tsang A."/>
            <person name="Unkles S.E."/>
            <person name="van de Wiele N."/>
            <person name="van Rossen-Uffink D."/>
            <person name="Oliveira J.V."/>
            <person name="Vesth T.C."/>
            <person name="Visser J."/>
            <person name="Yu J.-H."/>
            <person name="Zhou M."/>
            <person name="Andersen M.R."/>
            <person name="Archer D.B."/>
            <person name="Baker S.E."/>
            <person name="Benoit I."/>
            <person name="Brakhage A.A."/>
            <person name="Braus G.H."/>
            <person name="Fischer R."/>
            <person name="Frisvad J.C."/>
            <person name="Goldman G.H."/>
            <person name="Houbraken J."/>
            <person name="Oakley B."/>
            <person name="Pocsi I."/>
            <person name="Scazzocchio C."/>
            <person name="Seiboth B."/>
            <person name="vanKuyk P.A."/>
            <person name="Wortman J."/>
            <person name="Dyer P.S."/>
            <person name="Grigoriev I.V."/>
        </authorList>
    </citation>
    <scope>NUCLEOTIDE SEQUENCE [LARGE SCALE GENOMIC DNA]</scope>
    <source>
        <strain evidence="4">CBS 583.65</strain>
    </source>
</reference>
<dbReference type="EMBL" id="KV878131">
    <property type="protein sequence ID" value="OJJ04561.1"/>
    <property type="molecule type" value="Genomic_DNA"/>
</dbReference>
<evidence type="ECO:0008006" key="5">
    <source>
        <dbReference type="Google" id="ProtNLM"/>
    </source>
</evidence>
<feature type="chain" id="PRO_5012318407" description="Secreted protein" evidence="2">
    <location>
        <begin position="18"/>
        <end position="81"/>
    </location>
</feature>
<evidence type="ECO:0000256" key="1">
    <source>
        <dbReference type="SAM" id="MobiDB-lite"/>
    </source>
</evidence>
<proteinExistence type="predicted"/>
<organism evidence="3 4">
    <name type="scientific">Aspergillus versicolor CBS 583.65</name>
    <dbReference type="NCBI Taxonomy" id="1036611"/>
    <lineage>
        <taxon>Eukaryota</taxon>
        <taxon>Fungi</taxon>
        <taxon>Dikarya</taxon>
        <taxon>Ascomycota</taxon>
        <taxon>Pezizomycotina</taxon>
        <taxon>Eurotiomycetes</taxon>
        <taxon>Eurotiomycetidae</taxon>
        <taxon>Eurotiales</taxon>
        <taxon>Aspergillaceae</taxon>
        <taxon>Aspergillus</taxon>
        <taxon>Aspergillus subgen. Nidulantes</taxon>
    </lineage>
</organism>
<feature type="compositionally biased region" description="Basic and acidic residues" evidence="1">
    <location>
        <begin position="65"/>
        <end position="81"/>
    </location>
</feature>
<keyword evidence="2" id="KW-0732">Signal</keyword>
<protein>
    <recommendedName>
        <fullName evidence="5">Secreted protein</fullName>
    </recommendedName>
</protein>
<dbReference type="VEuPathDB" id="FungiDB:ASPVEDRAFT_797457"/>
<evidence type="ECO:0000256" key="2">
    <source>
        <dbReference type="SAM" id="SignalP"/>
    </source>
</evidence>
<evidence type="ECO:0000313" key="4">
    <source>
        <dbReference type="Proteomes" id="UP000184073"/>
    </source>
</evidence>